<dbReference type="InterPro" id="IPR027359">
    <property type="entry name" value="Volt_channel_dom_sf"/>
</dbReference>
<keyword evidence="2 6" id="KW-0812">Transmembrane</keyword>
<evidence type="ECO:0000256" key="5">
    <source>
        <dbReference type="SAM" id="MobiDB-lite"/>
    </source>
</evidence>
<protein>
    <recommendedName>
        <fullName evidence="7">Ion transport domain-containing protein</fullName>
    </recommendedName>
</protein>
<evidence type="ECO:0000256" key="1">
    <source>
        <dbReference type="ARBA" id="ARBA00004141"/>
    </source>
</evidence>
<evidence type="ECO:0000256" key="6">
    <source>
        <dbReference type="SAM" id="Phobius"/>
    </source>
</evidence>
<evidence type="ECO:0000259" key="7">
    <source>
        <dbReference type="Pfam" id="PF00520"/>
    </source>
</evidence>
<feature type="transmembrane region" description="Helical" evidence="6">
    <location>
        <begin position="556"/>
        <end position="576"/>
    </location>
</feature>
<evidence type="ECO:0000256" key="3">
    <source>
        <dbReference type="ARBA" id="ARBA00022989"/>
    </source>
</evidence>
<proteinExistence type="predicted"/>
<evidence type="ECO:0000313" key="8">
    <source>
        <dbReference type="EMBL" id="CAK0843824.1"/>
    </source>
</evidence>
<keyword evidence="4 6" id="KW-0472">Membrane</keyword>
<comment type="caution">
    <text evidence="8">The sequence shown here is derived from an EMBL/GenBank/DDBJ whole genome shotgun (WGS) entry which is preliminary data.</text>
</comment>
<dbReference type="InterPro" id="IPR005821">
    <property type="entry name" value="Ion_trans_dom"/>
</dbReference>
<dbReference type="EMBL" id="CAUYUJ010014611">
    <property type="protein sequence ID" value="CAK0843824.1"/>
    <property type="molecule type" value="Genomic_DNA"/>
</dbReference>
<reference evidence="8" key="1">
    <citation type="submission" date="2023-10" db="EMBL/GenBank/DDBJ databases">
        <authorList>
            <person name="Chen Y."/>
            <person name="Shah S."/>
            <person name="Dougan E. K."/>
            <person name="Thang M."/>
            <person name="Chan C."/>
        </authorList>
    </citation>
    <scope>NUCLEOTIDE SEQUENCE [LARGE SCALE GENOMIC DNA]</scope>
</reference>
<evidence type="ECO:0000256" key="4">
    <source>
        <dbReference type="ARBA" id="ARBA00023136"/>
    </source>
</evidence>
<keyword evidence="9" id="KW-1185">Reference proteome</keyword>
<sequence>MDFFNLEKLLAQAGSAIICGRRGFGIGRRSGASGVGDAFLCGLDVSTAYPGKSVWIHEGGLEAIAIVDAKSAQDRVDMIGSPGGPEDRRRARSRRGVQTVGFSAAGDPQTARSLFKALADAETGGPSMMSCATASTRIVAKFPAGARDDGPRRNHNFKATLSYHNSTNHVQIMCLAAIEDARVSQVSEVEQNCADKVRGGSPSKMDMPSGREHLGKGAMQIGVAKQEETGCAEIERPEIADQDPAHQEATVHAAVVKQRGGAMNNLAQTRALATPMPMDHSAISIPERSLAASAAARARAQPASMTVFNFSRRVDEAKTGLNAGVAADSTSEDHSAIFTSHERRPRAAPAAAVTGAWALDGNGRQRAFCLVPLRRSPPRRAAEPAPQTSLAQMACPEVGPRGGPGGALRASGWRTWGRTWAACRTWRTTLRHWGAPGDQEGTGRSWIAGPEEHGWAPRASPRGSHVVHSAASVQDMDRQTELSPRGTGRRFLLSMEFQAFMTVVILVDIGAFVVEEVRARRGQEVPTWALCINTATLVLYSMEISGKMICFGLRGFFRDLWNVFDLIIVVVSAAYIGPGPGGELVAARMTKVVFRSSSSSSCSSVSFPLPVGMVSTRWTDTSILICFPGLSGAGCSQCESCFASGR</sequence>
<name>A0ABN9TE07_9DINO</name>
<dbReference type="Gene3D" id="1.20.120.350">
    <property type="entry name" value="Voltage-gated potassium channels. Chain C"/>
    <property type="match status" value="1"/>
</dbReference>
<evidence type="ECO:0000256" key="2">
    <source>
        <dbReference type="ARBA" id="ARBA00022692"/>
    </source>
</evidence>
<dbReference type="SUPFAM" id="SSF81324">
    <property type="entry name" value="Voltage-gated potassium channels"/>
    <property type="match status" value="1"/>
</dbReference>
<comment type="subcellular location">
    <subcellularLocation>
        <location evidence="1">Membrane</location>
        <topology evidence="1">Multi-pass membrane protein</topology>
    </subcellularLocation>
</comment>
<evidence type="ECO:0000313" key="9">
    <source>
        <dbReference type="Proteomes" id="UP001189429"/>
    </source>
</evidence>
<accession>A0ABN9TE07</accession>
<gene>
    <name evidence="8" type="ORF">PCOR1329_LOCUS38048</name>
</gene>
<dbReference type="Pfam" id="PF00520">
    <property type="entry name" value="Ion_trans"/>
    <property type="match status" value="1"/>
</dbReference>
<dbReference type="Proteomes" id="UP001189429">
    <property type="component" value="Unassembled WGS sequence"/>
</dbReference>
<feature type="transmembrane region" description="Helical" evidence="6">
    <location>
        <begin position="491"/>
        <end position="513"/>
    </location>
</feature>
<feature type="transmembrane region" description="Helical" evidence="6">
    <location>
        <begin position="525"/>
        <end position="544"/>
    </location>
</feature>
<feature type="region of interest" description="Disordered" evidence="5">
    <location>
        <begin position="78"/>
        <end position="98"/>
    </location>
</feature>
<organism evidence="8 9">
    <name type="scientific">Prorocentrum cordatum</name>
    <dbReference type="NCBI Taxonomy" id="2364126"/>
    <lineage>
        <taxon>Eukaryota</taxon>
        <taxon>Sar</taxon>
        <taxon>Alveolata</taxon>
        <taxon>Dinophyceae</taxon>
        <taxon>Prorocentrales</taxon>
        <taxon>Prorocentraceae</taxon>
        <taxon>Prorocentrum</taxon>
    </lineage>
</organism>
<feature type="domain" description="Ion transport" evidence="7">
    <location>
        <begin position="497"/>
        <end position="578"/>
    </location>
</feature>
<keyword evidence="3 6" id="KW-1133">Transmembrane helix</keyword>